<dbReference type="EMBL" id="JBJXBP010000005">
    <property type="protein sequence ID" value="KAL3828805.1"/>
    <property type="molecule type" value="Genomic_DNA"/>
</dbReference>
<evidence type="ECO:0000313" key="1">
    <source>
        <dbReference type="EMBL" id="KAL3828805.1"/>
    </source>
</evidence>
<dbReference type="Proteomes" id="UP001634393">
    <property type="component" value="Unassembled WGS sequence"/>
</dbReference>
<evidence type="ECO:0000313" key="2">
    <source>
        <dbReference type="Proteomes" id="UP001634393"/>
    </source>
</evidence>
<name>A0ABD3SWT5_9LAMI</name>
<comment type="caution">
    <text evidence="1">The sequence shown here is derived from an EMBL/GenBank/DDBJ whole genome shotgun (WGS) entry which is preliminary data.</text>
</comment>
<protein>
    <submittedName>
        <fullName evidence="1">Uncharacterized protein</fullName>
    </submittedName>
</protein>
<keyword evidence="2" id="KW-1185">Reference proteome</keyword>
<sequence>MRRFLKGCFTCLATRLASTSSKNSGSTFSVPRILLSAFFPSSR</sequence>
<proteinExistence type="predicted"/>
<gene>
    <name evidence="1" type="ORF">ACJIZ3_017607</name>
</gene>
<organism evidence="1 2">
    <name type="scientific">Penstemon smallii</name>
    <dbReference type="NCBI Taxonomy" id="265156"/>
    <lineage>
        <taxon>Eukaryota</taxon>
        <taxon>Viridiplantae</taxon>
        <taxon>Streptophyta</taxon>
        <taxon>Embryophyta</taxon>
        <taxon>Tracheophyta</taxon>
        <taxon>Spermatophyta</taxon>
        <taxon>Magnoliopsida</taxon>
        <taxon>eudicotyledons</taxon>
        <taxon>Gunneridae</taxon>
        <taxon>Pentapetalae</taxon>
        <taxon>asterids</taxon>
        <taxon>lamiids</taxon>
        <taxon>Lamiales</taxon>
        <taxon>Plantaginaceae</taxon>
        <taxon>Cheloneae</taxon>
        <taxon>Penstemon</taxon>
    </lineage>
</organism>
<reference evidence="1 2" key="1">
    <citation type="submission" date="2024-12" db="EMBL/GenBank/DDBJ databases">
        <title>The unique morphological basis and parallel evolutionary history of personate flowers in Penstemon.</title>
        <authorList>
            <person name="Depatie T.H."/>
            <person name="Wessinger C.A."/>
        </authorList>
    </citation>
    <scope>NUCLEOTIDE SEQUENCE [LARGE SCALE GENOMIC DNA]</scope>
    <source>
        <strain evidence="1">WTNN_2</strain>
        <tissue evidence="1">Leaf</tissue>
    </source>
</reference>
<dbReference type="AlphaFoldDB" id="A0ABD3SWT5"/>
<accession>A0ABD3SWT5</accession>